<evidence type="ECO:0000256" key="1">
    <source>
        <dbReference type="SAM" id="MobiDB-lite"/>
    </source>
</evidence>
<keyword evidence="2" id="KW-0472">Membrane</keyword>
<feature type="transmembrane region" description="Helical" evidence="2">
    <location>
        <begin position="36"/>
        <end position="56"/>
    </location>
</feature>
<keyword evidence="5" id="KW-1185">Reference proteome</keyword>
<dbReference type="KEGG" id="mdb:OVN18_02120"/>
<evidence type="ECO:0000256" key="2">
    <source>
        <dbReference type="SAM" id="Phobius"/>
    </source>
</evidence>
<dbReference type="InterPro" id="IPR025646">
    <property type="entry name" value="DUF4350"/>
</dbReference>
<dbReference type="Proteomes" id="UP001164706">
    <property type="component" value="Chromosome"/>
</dbReference>
<name>A0A9E8MLJ1_9MICO</name>
<proteinExistence type="predicted"/>
<dbReference type="AlphaFoldDB" id="A0A9E8MLJ1"/>
<dbReference type="RefSeq" id="WP_267781632.1">
    <property type="nucleotide sequence ID" value="NZ_CP113089.1"/>
</dbReference>
<feature type="compositionally biased region" description="Low complexity" evidence="1">
    <location>
        <begin position="413"/>
        <end position="445"/>
    </location>
</feature>
<dbReference type="Pfam" id="PF14258">
    <property type="entry name" value="DUF4350"/>
    <property type="match status" value="1"/>
</dbReference>
<keyword evidence="2" id="KW-1133">Transmembrane helix</keyword>
<protein>
    <submittedName>
        <fullName evidence="4">DUF4350 domain-containing protein</fullName>
    </submittedName>
</protein>
<feature type="region of interest" description="Disordered" evidence="1">
    <location>
        <begin position="410"/>
        <end position="452"/>
    </location>
</feature>
<evidence type="ECO:0000259" key="3">
    <source>
        <dbReference type="Pfam" id="PF14258"/>
    </source>
</evidence>
<organism evidence="4 5">
    <name type="scientific">Microcella daejeonensis</name>
    <dbReference type="NCBI Taxonomy" id="2994971"/>
    <lineage>
        <taxon>Bacteria</taxon>
        <taxon>Bacillati</taxon>
        <taxon>Actinomycetota</taxon>
        <taxon>Actinomycetes</taxon>
        <taxon>Micrococcales</taxon>
        <taxon>Microbacteriaceae</taxon>
        <taxon>Microcella</taxon>
    </lineage>
</organism>
<gene>
    <name evidence="4" type="ORF">OVN18_02120</name>
</gene>
<evidence type="ECO:0000313" key="5">
    <source>
        <dbReference type="Proteomes" id="UP001164706"/>
    </source>
</evidence>
<sequence length="452" mass="45970">MTVTAPTVRGTGRGAARRAAAEAVVTPTLGRSLRRAVFWIVAAAALIALGLGMLLFTGATAEADRFGADEAAPSGSRALVEVLRDQGVDVVVSGSLDGALDAVEDPASTTILAADPLGLVDPAAWSRLDGAAARLVLVEPGPDALAALTPDVFPVGSVDAEREAAGCAEEVARRSGTVEGTGPGYDSVAADAEVCFEGDGGAMLVTVPAAGADAPDDAAVSVLGGATLLQNDTVARQGNAALALGLLGEHPRLVWWVGTAADADPGAMSIAELTPGWVNPLAWLALTVGLAAAIWRGRRLGPVVVENLPVIVRTTETMEGRARLYARAGARLRALDSLRLGALRRLGESLGLGPAAGIDEIVAATASATGRRQDALRTLLVDREPETDRELVDLSDALAALEAEVHRRVGLDTSASGSPVPPASGTTDPGTTDPGTTDPGTTDPAPTRRMDR</sequence>
<reference evidence="4" key="1">
    <citation type="submission" date="2022-11" db="EMBL/GenBank/DDBJ databases">
        <title>Description of Microcella daejonensis nov. sp, isolated from riverside soil.</title>
        <authorList>
            <person name="Molina K.M."/>
            <person name="Kim S.B."/>
        </authorList>
    </citation>
    <scope>NUCLEOTIDE SEQUENCE</scope>
    <source>
        <strain evidence="4">MMS21-STM12</strain>
    </source>
</reference>
<dbReference type="EMBL" id="CP113089">
    <property type="protein sequence ID" value="WAB81840.1"/>
    <property type="molecule type" value="Genomic_DNA"/>
</dbReference>
<accession>A0A9E8MLJ1</accession>
<evidence type="ECO:0000313" key="4">
    <source>
        <dbReference type="EMBL" id="WAB81840.1"/>
    </source>
</evidence>
<keyword evidence="2" id="KW-0812">Transmembrane</keyword>
<feature type="domain" description="DUF4350" evidence="3">
    <location>
        <begin position="69"/>
        <end position="247"/>
    </location>
</feature>